<reference evidence="2" key="1">
    <citation type="submission" date="2006-05" db="EMBL/GenBank/DDBJ databases">
        <authorList>
            <person name="Town C.D."/>
            <person name="Ronning C.M."/>
            <person name="Cheung F."/>
            <person name="Haas B.J."/>
            <person name="Althoff R."/>
            <person name="Arbogast T."/>
            <person name="Hine E."/>
            <person name="Piffanelli P."/>
            <person name="Tallon L.J."/>
        </authorList>
    </citation>
    <scope>NUCLEOTIDE SEQUENCE</scope>
</reference>
<name>Q1ENU8_MUSAC</name>
<evidence type="ECO:0000313" key="2">
    <source>
        <dbReference type="EMBL" id="ABF72024.1"/>
    </source>
</evidence>
<protein>
    <submittedName>
        <fullName evidence="2">Uncharacterized protein</fullName>
    </submittedName>
</protein>
<proteinExistence type="predicted"/>
<organism evidence="2">
    <name type="scientific">Musa acuminata</name>
    <name type="common">Banana</name>
    <name type="synonym">Musa cavendishii</name>
    <dbReference type="NCBI Taxonomy" id="4641"/>
    <lineage>
        <taxon>Eukaryota</taxon>
        <taxon>Viridiplantae</taxon>
        <taxon>Streptophyta</taxon>
        <taxon>Embryophyta</taxon>
        <taxon>Tracheophyta</taxon>
        <taxon>Spermatophyta</taxon>
        <taxon>Magnoliopsida</taxon>
        <taxon>Liliopsida</taxon>
        <taxon>Zingiberales</taxon>
        <taxon>Musaceae</taxon>
        <taxon>Musa</taxon>
    </lineage>
</organism>
<dbReference type="AlphaFoldDB" id="Q1ENU8"/>
<dbReference type="EMBL" id="AC186955">
    <property type="protein sequence ID" value="ABF72024.1"/>
    <property type="molecule type" value="Genomic_DNA"/>
</dbReference>
<evidence type="ECO:0000256" key="1">
    <source>
        <dbReference type="SAM" id="MobiDB-lite"/>
    </source>
</evidence>
<sequence length="123" mass="13301">MSHVSVGLIAPGRHGLKCQPRPINDRSSSIPHATLTVRSDVIRRYDLVPCEQARQEKLLRPLTNLIIGGVGSSIPTRPVCRNEDEVPLTGRIGEEPIPAGNGDPPPRPNRPEPATSVVSRNPP</sequence>
<feature type="region of interest" description="Disordered" evidence="1">
    <location>
        <begin position="73"/>
        <end position="123"/>
    </location>
</feature>
<gene>
    <name evidence="2" type="ORF">MA4_82I11.38</name>
</gene>
<accession>Q1ENU8</accession>